<organism evidence="1 2">
    <name type="scientific">Pseudoclavibacter chungangensis</name>
    <dbReference type="NCBI Taxonomy" id="587635"/>
    <lineage>
        <taxon>Bacteria</taxon>
        <taxon>Bacillati</taxon>
        <taxon>Actinomycetota</taxon>
        <taxon>Actinomycetes</taxon>
        <taxon>Micrococcales</taxon>
        <taxon>Microbacteriaceae</taxon>
        <taxon>Pseudoclavibacter</taxon>
    </lineage>
</organism>
<dbReference type="AlphaFoldDB" id="A0A7J5BQA6"/>
<name>A0A7J5BQA6_9MICO</name>
<evidence type="ECO:0000313" key="1">
    <source>
        <dbReference type="EMBL" id="KAB1655049.1"/>
    </source>
</evidence>
<keyword evidence="2" id="KW-1185">Reference proteome</keyword>
<accession>A0A7J5BQA6</accession>
<comment type="caution">
    <text evidence="1">The sequence shown here is derived from an EMBL/GenBank/DDBJ whole genome shotgun (WGS) entry which is preliminary data.</text>
</comment>
<reference evidence="1 2" key="1">
    <citation type="submission" date="2019-09" db="EMBL/GenBank/DDBJ databases">
        <title>Phylogeny of genus Pseudoclavibacter and closely related genus.</title>
        <authorList>
            <person name="Li Y."/>
        </authorList>
    </citation>
    <scope>NUCLEOTIDE SEQUENCE [LARGE SCALE GENOMIC DNA]</scope>
    <source>
        <strain evidence="1 2">DSM 23821</strain>
    </source>
</reference>
<evidence type="ECO:0000313" key="2">
    <source>
        <dbReference type="Proteomes" id="UP000467240"/>
    </source>
</evidence>
<proteinExistence type="predicted"/>
<dbReference type="RefSeq" id="WP_179558103.1">
    <property type="nucleotide sequence ID" value="NZ_JACCFV010000001.1"/>
</dbReference>
<dbReference type="Proteomes" id="UP000467240">
    <property type="component" value="Unassembled WGS sequence"/>
</dbReference>
<dbReference type="EMBL" id="WBJZ01000016">
    <property type="protein sequence ID" value="KAB1655049.1"/>
    <property type="molecule type" value="Genomic_DNA"/>
</dbReference>
<sequence>MDDRVEEHVEGLRVVRADLAVFVDVDLGEERLVAQASGVVVASFVDRCDVAEQTQCVVQVRFGVGVVAVVCGDAVPDLFQLGPNAVLLEFEDVEWDGVGEVSAQQLGLLCFQRASPRG</sequence>
<gene>
    <name evidence="1" type="ORF">F8O01_12335</name>
</gene>
<protein>
    <submittedName>
        <fullName evidence="1">Uncharacterized protein</fullName>
    </submittedName>
</protein>